<evidence type="ECO:0000313" key="2">
    <source>
        <dbReference type="EMBL" id="PPK73421.1"/>
    </source>
</evidence>
<protein>
    <submittedName>
        <fullName evidence="2">Uncharacterized protein</fullName>
    </submittedName>
</protein>
<evidence type="ECO:0000313" key="3">
    <source>
        <dbReference type="Proteomes" id="UP000240010"/>
    </source>
</evidence>
<keyword evidence="1" id="KW-0812">Transmembrane</keyword>
<accession>A0A2S6H7L3</accession>
<gene>
    <name evidence="2" type="ORF">B0F87_11417</name>
</gene>
<sequence>MFWDFFLKSAQCTYTVIDHSHIPMWINLPLGFPAIKWFFNNVLPFKLDYLVNLDIAFVFRLLLVMMFGLIKNDWFLNIFILDRPQ</sequence>
<dbReference type="AlphaFoldDB" id="A0A2S6H7L3"/>
<feature type="transmembrane region" description="Helical" evidence="1">
    <location>
        <begin position="49"/>
        <end position="70"/>
    </location>
</feature>
<comment type="caution">
    <text evidence="2">The sequence shown here is derived from an EMBL/GenBank/DDBJ whole genome shotgun (WGS) entry which is preliminary data.</text>
</comment>
<proteinExistence type="predicted"/>
<keyword evidence="1" id="KW-0472">Membrane</keyword>
<name>A0A2S6H7L3_9GAMM</name>
<evidence type="ECO:0000256" key="1">
    <source>
        <dbReference type="SAM" id="Phobius"/>
    </source>
</evidence>
<dbReference type="Proteomes" id="UP000240010">
    <property type="component" value="Unassembled WGS sequence"/>
</dbReference>
<organism evidence="2 3">
    <name type="scientific">Methylobacter tundripaludum</name>
    <dbReference type="NCBI Taxonomy" id="173365"/>
    <lineage>
        <taxon>Bacteria</taxon>
        <taxon>Pseudomonadati</taxon>
        <taxon>Pseudomonadota</taxon>
        <taxon>Gammaproteobacteria</taxon>
        <taxon>Methylococcales</taxon>
        <taxon>Methylococcaceae</taxon>
        <taxon>Methylobacter</taxon>
    </lineage>
</organism>
<keyword evidence="1" id="KW-1133">Transmembrane helix</keyword>
<reference evidence="2 3" key="1">
    <citation type="submission" date="2018-02" db="EMBL/GenBank/DDBJ databases">
        <title>Subsurface microbial communities from deep shales in Ohio and West Virginia, USA.</title>
        <authorList>
            <person name="Wrighton K."/>
        </authorList>
    </citation>
    <scope>NUCLEOTIDE SEQUENCE [LARGE SCALE GENOMIC DNA]</scope>
    <source>
        <strain evidence="2 3">OWC-DMM</strain>
    </source>
</reference>
<dbReference type="EMBL" id="PTIZ01000014">
    <property type="protein sequence ID" value="PPK73421.1"/>
    <property type="molecule type" value="Genomic_DNA"/>
</dbReference>